<name>A0ACB8XQY2_ARCLA</name>
<reference evidence="2" key="1">
    <citation type="journal article" date="2022" name="Mol. Ecol. Resour.">
        <title>The genomes of chicory, endive, great burdock and yacon provide insights into Asteraceae palaeo-polyploidization history and plant inulin production.</title>
        <authorList>
            <person name="Fan W."/>
            <person name="Wang S."/>
            <person name="Wang H."/>
            <person name="Wang A."/>
            <person name="Jiang F."/>
            <person name="Liu H."/>
            <person name="Zhao H."/>
            <person name="Xu D."/>
            <person name="Zhang Y."/>
        </authorList>
    </citation>
    <scope>NUCLEOTIDE SEQUENCE [LARGE SCALE GENOMIC DNA]</scope>
    <source>
        <strain evidence="2">cv. Niubang</strain>
    </source>
</reference>
<gene>
    <name evidence="1" type="ORF">L6452_38737</name>
</gene>
<proteinExistence type="predicted"/>
<evidence type="ECO:0000313" key="2">
    <source>
        <dbReference type="Proteomes" id="UP001055879"/>
    </source>
</evidence>
<evidence type="ECO:0000313" key="1">
    <source>
        <dbReference type="EMBL" id="KAI3672641.1"/>
    </source>
</evidence>
<keyword evidence="2" id="KW-1185">Reference proteome</keyword>
<protein>
    <submittedName>
        <fullName evidence="1">Uncharacterized protein</fullName>
    </submittedName>
</protein>
<comment type="caution">
    <text evidence="1">The sequence shown here is derived from an EMBL/GenBank/DDBJ whole genome shotgun (WGS) entry which is preliminary data.</text>
</comment>
<organism evidence="1 2">
    <name type="scientific">Arctium lappa</name>
    <name type="common">Greater burdock</name>
    <name type="synonym">Lappa major</name>
    <dbReference type="NCBI Taxonomy" id="4217"/>
    <lineage>
        <taxon>Eukaryota</taxon>
        <taxon>Viridiplantae</taxon>
        <taxon>Streptophyta</taxon>
        <taxon>Embryophyta</taxon>
        <taxon>Tracheophyta</taxon>
        <taxon>Spermatophyta</taxon>
        <taxon>Magnoliopsida</taxon>
        <taxon>eudicotyledons</taxon>
        <taxon>Gunneridae</taxon>
        <taxon>Pentapetalae</taxon>
        <taxon>asterids</taxon>
        <taxon>campanulids</taxon>
        <taxon>Asterales</taxon>
        <taxon>Asteraceae</taxon>
        <taxon>Carduoideae</taxon>
        <taxon>Cardueae</taxon>
        <taxon>Arctiinae</taxon>
        <taxon>Arctium</taxon>
    </lineage>
</organism>
<accession>A0ACB8XQY2</accession>
<sequence length="161" mass="18747">MAREVEVAEDTEVEDISPPKRITRQGAQSMAQPEGSNRTDLQNSRSTAKRSKGRTSKPLRDTLFSWKLALRKYTSFAEKLMRFTNNPRPPSVIEAIEEMKNIILGDVQKATIKLKKTFKARTKKLKGKINELQADVRTLKEERVKWLEYRRENDRVKKGEW</sequence>
<dbReference type="Proteomes" id="UP001055879">
    <property type="component" value="Linkage Group LG15"/>
</dbReference>
<reference evidence="1 2" key="2">
    <citation type="journal article" date="2022" name="Mol. Ecol. Resour.">
        <title>The genomes of chicory, endive, great burdock and yacon provide insights into Asteraceae paleo-polyploidization history and plant inulin production.</title>
        <authorList>
            <person name="Fan W."/>
            <person name="Wang S."/>
            <person name="Wang H."/>
            <person name="Wang A."/>
            <person name="Jiang F."/>
            <person name="Liu H."/>
            <person name="Zhao H."/>
            <person name="Xu D."/>
            <person name="Zhang Y."/>
        </authorList>
    </citation>
    <scope>NUCLEOTIDE SEQUENCE [LARGE SCALE GENOMIC DNA]</scope>
    <source>
        <strain evidence="2">cv. Niubang</strain>
    </source>
</reference>
<dbReference type="EMBL" id="CM042061">
    <property type="protein sequence ID" value="KAI3672641.1"/>
    <property type="molecule type" value="Genomic_DNA"/>
</dbReference>